<dbReference type="KEGG" id="hhu:AR456_07795"/>
<keyword evidence="2" id="KW-1185">Reference proteome</keyword>
<comment type="caution">
    <text evidence="1">The sequence shown here is derived from an EMBL/GenBank/DDBJ whole genome shotgun (WGS) entry which is preliminary data.</text>
</comment>
<dbReference type="Proteomes" id="UP000019113">
    <property type="component" value="Unassembled WGS sequence"/>
</dbReference>
<organism evidence="1 2">
    <name type="scientific">Halomonas huangheensis</name>
    <dbReference type="NCBI Taxonomy" id="1178482"/>
    <lineage>
        <taxon>Bacteria</taxon>
        <taxon>Pseudomonadati</taxon>
        <taxon>Pseudomonadota</taxon>
        <taxon>Gammaproteobacteria</taxon>
        <taxon>Oceanospirillales</taxon>
        <taxon>Halomonadaceae</taxon>
        <taxon>Halomonas</taxon>
    </lineage>
</organism>
<protein>
    <submittedName>
        <fullName evidence="1">Uncharacterized protein</fullName>
    </submittedName>
</protein>
<gene>
    <name evidence="1" type="ORF">BJB45_06445</name>
</gene>
<proteinExistence type="predicted"/>
<dbReference type="EMBL" id="AVBC01000045">
    <property type="protein sequence ID" value="ERL49415.1"/>
    <property type="molecule type" value="Genomic_DNA"/>
</dbReference>
<evidence type="ECO:0000313" key="1">
    <source>
        <dbReference type="EMBL" id="ERL49415.1"/>
    </source>
</evidence>
<dbReference type="AlphaFoldDB" id="W1N381"/>
<reference evidence="1 2" key="1">
    <citation type="submission" date="2013-08" db="EMBL/GenBank/DDBJ databases">
        <title>draft genome of Halomonas huanghegensis, strain BJGMM-B45T.</title>
        <authorList>
            <person name="Miao C."/>
            <person name="Wan Y."/>
            <person name="Jin W."/>
        </authorList>
    </citation>
    <scope>NUCLEOTIDE SEQUENCE [LARGE SCALE GENOMIC DNA]</scope>
    <source>
        <strain evidence="1 2">BJGMM-B45</strain>
    </source>
</reference>
<accession>W1N381</accession>
<dbReference type="STRING" id="1178482.AR456_07795"/>
<sequence>MSSSFFSNWDELFRKMGVIPSDRIWKDENMDGRASVTPGVKLLAGLGINDSGAQRFVDMRCGE</sequence>
<evidence type="ECO:0000313" key="2">
    <source>
        <dbReference type="Proteomes" id="UP000019113"/>
    </source>
</evidence>
<name>W1N381_9GAMM</name>
<dbReference type="RefSeq" id="WP_021820825.1">
    <property type="nucleotide sequence ID" value="NZ_AVBC01000045.1"/>
</dbReference>